<feature type="region of interest" description="Disordered" evidence="1">
    <location>
        <begin position="206"/>
        <end position="228"/>
    </location>
</feature>
<feature type="chain" id="PRO_5025561588" description="PE-PGRS family protein" evidence="2">
    <location>
        <begin position="31"/>
        <end position="324"/>
    </location>
</feature>
<organism evidence="3 4">
    <name type="scientific">Noviherbaspirillum galbum</name>
    <dbReference type="NCBI Taxonomy" id="2709383"/>
    <lineage>
        <taxon>Bacteria</taxon>
        <taxon>Pseudomonadati</taxon>
        <taxon>Pseudomonadota</taxon>
        <taxon>Betaproteobacteria</taxon>
        <taxon>Burkholderiales</taxon>
        <taxon>Oxalobacteraceae</taxon>
        <taxon>Noviherbaspirillum</taxon>
    </lineage>
</organism>
<dbReference type="Proteomes" id="UP000482155">
    <property type="component" value="Unassembled WGS sequence"/>
</dbReference>
<dbReference type="EMBL" id="JAAIVB010000037">
    <property type="protein sequence ID" value="NEX61662.1"/>
    <property type="molecule type" value="Genomic_DNA"/>
</dbReference>
<protein>
    <recommendedName>
        <fullName evidence="5">PE-PGRS family protein</fullName>
    </recommendedName>
</protein>
<sequence>MTRAFTFRRPALVPACWLLGACLAPAGAQAAPVVVTPGTNSGYLYVSTATASGTYSYLNGQCYTASGSVYPPSGTKRVVFAVVGGGGGGGGAYSSAANAYINQGGGGGGGGYVTINSFLYTSGSITFVVGSAGAGATAGSNGTAGGQSSLTYGSSTWTAAGGNGGIGSTGCGGAGGNGGNGGGSGGNVTAWTNAYGGGGGGGGGFNDLGTPGTSGGTNGGGGGGGGSGGGAGGAGAAGVCGYGTIYGGNSGSAYLSPTTAATPAAGGGGTASGAAGAVGNYPLAWAYTIKVNCSSPQGRGGTGGYNTTNGNAGTGGAVILQFEG</sequence>
<evidence type="ECO:0000256" key="1">
    <source>
        <dbReference type="SAM" id="MobiDB-lite"/>
    </source>
</evidence>
<dbReference type="AlphaFoldDB" id="A0A6B3STD6"/>
<keyword evidence="4" id="KW-1185">Reference proteome</keyword>
<proteinExistence type="predicted"/>
<dbReference type="PRINTS" id="PR01228">
    <property type="entry name" value="EGGSHELL"/>
</dbReference>
<evidence type="ECO:0000256" key="2">
    <source>
        <dbReference type="SAM" id="SignalP"/>
    </source>
</evidence>
<evidence type="ECO:0000313" key="3">
    <source>
        <dbReference type="EMBL" id="NEX61662.1"/>
    </source>
</evidence>
<name>A0A6B3STD6_9BURK</name>
<gene>
    <name evidence="3" type="ORF">G3574_11280</name>
</gene>
<feature type="signal peptide" evidence="2">
    <location>
        <begin position="1"/>
        <end position="30"/>
    </location>
</feature>
<keyword evidence="2" id="KW-0732">Signal</keyword>
<reference evidence="3 4" key="1">
    <citation type="submission" date="2020-02" db="EMBL/GenBank/DDBJ databases">
        <authorList>
            <person name="Kim M.K."/>
        </authorList>
    </citation>
    <scope>NUCLEOTIDE SEQUENCE [LARGE SCALE GENOMIC DNA]</scope>
    <source>
        <strain evidence="3 4">17J57-3</strain>
    </source>
</reference>
<evidence type="ECO:0000313" key="4">
    <source>
        <dbReference type="Proteomes" id="UP000482155"/>
    </source>
</evidence>
<evidence type="ECO:0008006" key="5">
    <source>
        <dbReference type="Google" id="ProtNLM"/>
    </source>
</evidence>
<comment type="caution">
    <text evidence="3">The sequence shown here is derived from an EMBL/GenBank/DDBJ whole genome shotgun (WGS) entry which is preliminary data.</text>
</comment>
<dbReference type="RefSeq" id="WP_205609740.1">
    <property type="nucleotide sequence ID" value="NZ_JAAIVB010000037.1"/>
</dbReference>
<accession>A0A6B3STD6</accession>
<dbReference type="PROSITE" id="PS51257">
    <property type="entry name" value="PROKAR_LIPOPROTEIN"/>
    <property type="match status" value="1"/>
</dbReference>